<reference evidence="1 2" key="1">
    <citation type="submission" date="2015-04" db="EMBL/GenBank/DDBJ databases">
        <title>Whole genome shotgun sequence of Sphingomonas changbaiensis NBRC 104936.</title>
        <authorList>
            <person name="Katano-Makiyama Y."/>
            <person name="Hosoyama A."/>
            <person name="Hashimoto M."/>
            <person name="Noguchi M."/>
            <person name="Tsuchikane K."/>
            <person name="Ohji S."/>
            <person name="Yamazoe A."/>
            <person name="Ichikawa N."/>
            <person name="Kimura A."/>
            <person name="Fujita N."/>
        </authorList>
    </citation>
    <scope>NUCLEOTIDE SEQUENCE [LARGE SCALE GENOMIC DNA]</scope>
    <source>
        <strain evidence="1 2">NBRC 104936</strain>
    </source>
</reference>
<dbReference type="Proteomes" id="UP000033202">
    <property type="component" value="Unassembled WGS sequence"/>
</dbReference>
<keyword evidence="2" id="KW-1185">Reference proteome</keyword>
<organism evidence="1 2">
    <name type="scientific">Sphingomonas changbaiensis NBRC 104936</name>
    <dbReference type="NCBI Taxonomy" id="1219043"/>
    <lineage>
        <taxon>Bacteria</taxon>
        <taxon>Pseudomonadati</taxon>
        <taxon>Pseudomonadota</taxon>
        <taxon>Alphaproteobacteria</taxon>
        <taxon>Sphingomonadales</taxon>
        <taxon>Sphingomonadaceae</taxon>
        <taxon>Sphingomonas</taxon>
    </lineage>
</organism>
<accession>A0A0E9MPH8</accession>
<protein>
    <submittedName>
        <fullName evidence="1">Uncharacterized protein</fullName>
    </submittedName>
</protein>
<evidence type="ECO:0000313" key="1">
    <source>
        <dbReference type="EMBL" id="GAO39351.1"/>
    </source>
</evidence>
<dbReference type="AlphaFoldDB" id="A0A0E9MPH8"/>
<evidence type="ECO:0000313" key="2">
    <source>
        <dbReference type="Proteomes" id="UP000033202"/>
    </source>
</evidence>
<dbReference type="STRING" id="1219043.SCH01S_29_00390"/>
<sequence>MRWFGKKAAHGNARPALARGFGLAFGNGEWPRSYEAQVRDAYALNPIAQRAVRLVAESVGSAPLACSEPEVARLIAAQSGGQGLVETVASHLLLHGMRRPASIVLAWWRLRPVWRRRTDTPCEAAMWRPFRR</sequence>
<gene>
    <name evidence="1" type="ORF">SCH01S_29_00390</name>
</gene>
<dbReference type="RefSeq" id="WP_169746370.1">
    <property type="nucleotide sequence ID" value="NZ_BBWU01000029.1"/>
</dbReference>
<dbReference type="EMBL" id="BBWU01000029">
    <property type="protein sequence ID" value="GAO39351.1"/>
    <property type="molecule type" value="Genomic_DNA"/>
</dbReference>
<name>A0A0E9MPH8_9SPHN</name>
<comment type="caution">
    <text evidence="1">The sequence shown here is derived from an EMBL/GenBank/DDBJ whole genome shotgun (WGS) entry which is preliminary data.</text>
</comment>
<proteinExistence type="predicted"/>